<gene>
    <name evidence="2" type="primary">LOC142167190</name>
</gene>
<evidence type="ECO:0000313" key="1">
    <source>
        <dbReference type="Proteomes" id="UP000790787"/>
    </source>
</evidence>
<reference evidence="2" key="2">
    <citation type="submission" date="2025-08" db="UniProtKB">
        <authorList>
            <consortium name="RefSeq"/>
        </authorList>
    </citation>
    <scope>IDENTIFICATION</scope>
    <source>
        <tissue evidence="2">Leaf</tissue>
    </source>
</reference>
<accession>A0AC58SEQ2</accession>
<dbReference type="Proteomes" id="UP000790787">
    <property type="component" value="Chromosome 12"/>
</dbReference>
<keyword evidence="1" id="KW-1185">Reference proteome</keyword>
<protein>
    <submittedName>
        <fullName evidence="2">Uncharacterized protein LOC142167190</fullName>
    </submittedName>
</protein>
<sequence>MPAYAKLLKEILKKKRNIEETSLVKLTEHCSAISQNKLPQKKLESEIGEIRSVPISLQLADQTTLIPEGIVEDVLVRVDKFVFLVDFIVVNMEENKEIPLILGRPFLATGRAIIDIHERRLMLRVGGETVTFEMNVETGVKKEKPAASVE</sequence>
<dbReference type="RefSeq" id="XP_075083450.1">
    <property type="nucleotide sequence ID" value="XM_075227349.1"/>
</dbReference>
<name>A0AC58SEQ2_TOBAC</name>
<evidence type="ECO:0000313" key="2">
    <source>
        <dbReference type="RefSeq" id="XP_075083450.1"/>
    </source>
</evidence>
<reference evidence="1" key="1">
    <citation type="journal article" date="2014" name="Nat. Commun.">
        <title>The tobacco genome sequence and its comparison with those of tomato and potato.</title>
        <authorList>
            <person name="Sierro N."/>
            <person name="Battey J.N."/>
            <person name="Ouadi S."/>
            <person name="Bakaher N."/>
            <person name="Bovet L."/>
            <person name="Willig A."/>
            <person name="Goepfert S."/>
            <person name="Peitsch M.C."/>
            <person name="Ivanov N.V."/>
        </authorList>
    </citation>
    <scope>NUCLEOTIDE SEQUENCE [LARGE SCALE GENOMIC DNA]</scope>
</reference>
<organism evidence="1 2">
    <name type="scientific">Nicotiana tabacum</name>
    <name type="common">Common tobacco</name>
    <dbReference type="NCBI Taxonomy" id="4097"/>
    <lineage>
        <taxon>Eukaryota</taxon>
        <taxon>Viridiplantae</taxon>
        <taxon>Streptophyta</taxon>
        <taxon>Embryophyta</taxon>
        <taxon>Tracheophyta</taxon>
        <taxon>Spermatophyta</taxon>
        <taxon>Magnoliopsida</taxon>
        <taxon>eudicotyledons</taxon>
        <taxon>Gunneridae</taxon>
        <taxon>Pentapetalae</taxon>
        <taxon>asterids</taxon>
        <taxon>lamiids</taxon>
        <taxon>Solanales</taxon>
        <taxon>Solanaceae</taxon>
        <taxon>Nicotianoideae</taxon>
        <taxon>Nicotianeae</taxon>
        <taxon>Nicotiana</taxon>
    </lineage>
</organism>
<proteinExistence type="predicted"/>